<proteinExistence type="predicted"/>
<dbReference type="STRING" id="408657.SAMN04487995_3132"/>
<dbReference type="Proteomes" id="UP000199532">
    <property type="component" value="Unassembled WGS sequence"/>
</dbReference>
<keyword evidence="3" id="KW-1185">Reference proteome</keyword>
<name>A0A1H6VFD4_9BACT</name>
<sequence length="117" mass="13065">MITPVYLPVWRNRYASAVCLAAEFCLLTVIASAFLVPTKTTSFFALVIPVYKRFRNSMPKCCVTKGMITVSKSLQLSLSLLYWLQAEAPRPDGGKGWPGIRLRKDMMGTEDGLAKYP</sequence>
<dbReference type="EMBL" id="FNXY01000004">
    <property type="protein sequence ID" value="SEJ03291.1"/>
    <property type="molecule type" value="Genomic_DNA"/>
</dbReference>
<keyword evidence="1" id="KW-0472">Membrane</keyword>
<feature type="transmembrane region" description="Helical" evidence="1">
    <location>
        <begin position="14"/>
        <end position="36"/>
    </location>
</feature>
<evidence type="ECO:0000313" key="3">
    <source>
        <dbReference type="Proteomes" id="UP000199532"/>
    </source>
</evidence>
<evidence type="ECO:0000256" key="1">
    <source>
        <dbReference type="SAM" id="Phobius"/>
    </source>
</evidence>
<keyword evidence="1" id="KW-0812">Transmembrane</keyword>
<organism evidence="2 3">
    <name type="scientific">Dyadobacter koreensis</name>
    <dbReference type="NCBI Taxonomy" id="408657"/>
    <lineage>
        <taxon>Bacteria</taxon>
        <taxon>Pseudomonadati</taxon>
        <taxon>Bacteroidota</taxon>
        <taxon>Cytophagia</taxon>
        <taxon>Cytophagales</taxon>
        <taxon>Spirosomataceae</taxon>
        <taxon>Dyadobacter</taxon>
    </lineage>
</organism>
<accession>A0A1H6VFD4</accession>
<dbReference type="AlphaFoldDB" id="A0A1H6VFD4"/>
<protein>
    <submittedName>
        <fullName evidence="2">Uncharacterized protein</fullName>
    </submittedName>
</protein>
<evidence type="ECO:0000313" key="2">
    <source>
        <dbReference type="EMBL" id="SEJ03291.1"/>
    </source>
</evidence>
<keyword evidence="1" id="KW-1133">Transmembrane helix</keyword>
<gene>
    <name evidence="2" type="ORF">SAMN04487995_3132</name>
</gene>
<reference evidence="2 3" key="1">
    <citation type="submission" date="2016-10" db="EMBL/GenBank/DDBJ databases">
        <authorList>
            <person name="de Groot N.N."/>
        </authorList>
    </citation>
    <scope>NUCLEOTIDE SEQUENCE [LARGE SCALE GENOMIC DNA]</scope>
    <source>
        <strain evidence="2 3">DSM 19938</strain>
    </source>
</reference>